<feature type="domain" description="ABC transporter" evidence="9">
    <location>
        <begin position="4"/>
        <end position="241"/>
    </location>
</feature>
<evidence type="ECO:0000313" key="11">
    <source>
        <dbReference type="Proteomes" id="UP000830167"/>
    </source>
</evidence>
<dbReference type="InterPro" id="IPR027417">
    <property type="entry name" value="P-loop_NTPase"/>
</dbReference>
<dbReference type="PANTHER" id="PTHR43553:SF27">
    <property type="entry name" value="ENERGY-COUPLING FACTOR TRANSPORTER ATP-BINDING PROTEIN ECFA2"/>
    <property type="match status" value="1"/>
</dbReference>
<comment type="similarity">
    <text evidence="2">Belongs to the ABC transporter superfamily.</text>
</comment>
<evidence type="ECO:0000256" key="3">
    <source>
        <dbReference type="ARBA" id="ARBA00022448"/>
    </source>
</evidence>
<dbReference type="Gene3D" id="3.40.50.300">
    <property type="entry name" value="P-loop containing nucleotide triphosphate hydrolases"/>
    <property type="match status" value="2"/>
</dbReference>
<dbReference type="EMBL" id="CP089291">
    <property type="protein sequence ID" value="UOF92596.1"/>
    <property type="molecule type" value="Genomic_DNA"/>
</dbReference>
<dbReference type="InterPro" id="IPR015856">
    <property type="entry name" value="ABC_transpr_CbiO/EcfA_su"/>
</dbReference>
<feature type="domain" description="ABC transporter" evidence="9">
    <location>
        <begin position="324"/>
        <end position="556"/>
    </location>
</feature>
<dbReference type="Proteomes" id="UP000830167">
    <property type="component" value="Chromosome"/>
</dbReference>
<proteinExistence type="inferred from homology"/>
<evidence type="ECO:0000256" key="7">
    <source>
        <dbReference type="ARBA" id="ARBA00022967"/>
    </source>
</evidence>
<evidence type="ECO:0000256" key="8">
    <source>
        <dbReference type="ARBA" id="ARBA00023136"/>
    </source>
</evidence>
<keyword evidence="8" id="KW-0472">Membrane</keyword>
<comment type="subcellular location">
    <subcellularLocation>
        <location evidence="1">Cell membrane</location>
        <topology evidence="1">Peripheral membrane protein</topology>
    </subcellularLocation>
</comment>
<dbReference type="NCBIfam" id="NF010167">
    <property type="entry name" value="PRK13648.1"/>
    <property type="match status" value="2"/>
</dbReference>
<protein>
    <submittedName>
        <fullName evidence="10">Energy-coupling factor transporter ATPase</fullName>
    </submittedName>
</protein>
<evidence type="ECO:0000256" key="1">
    <source>
        <dbReference type="ARBA" id="ARBA00004202"/>
    </source>
</evidence>
<organism evidence="10 11">
    <name type="scientific">Fodinisporobacter ferrooxydans</name>
    <dbReference type="NCBI Taxonomy" id="2901836"/>
    <lineage>
        <taxon>Bacteria</taxon>
        <taxon>Bacillati</taxon>
        <taxon>Bacillota</taxon>
        <taxon>Bacilli</taxon>
        <taxon>Bacillales</taxon>
        <taxon>Alicyclobacillaceae</taxon>
        <taxon>Fodinisporobacter</taxon>
    </lineage>
</organism>
<keyword evidence="7" id="KW-1278">Translocase</keyword>
<sequence length="580" mass="65829">MAVLEMRNVSFSYPDGTQALIDINLRLDPGDCVVICGASGSGKSTLLQMLKREIQPVGLATGEIQWDGLPFAEQELARTAQEIGMIFQDPENQIAMDEVWQELAFGLENMGLSTDDIRKRVAEIVHFFGIEDLLDRKTHELSGGQKQMVNLAAVLLMQPKILLLDEPTAQLDPIAAREFLQMMQRLNEELGMTIVLAEHRLEDVFALADRVLVMEHGQIKYEGTPKEVIRHIFHVDDTRFLPYLPSIAKLFLESLPENRINPSVQAMQIPVSVKEGRQWLLKMGNIRLGTEHSEVHLKLHRNVHRKEHFKKYSDQQTDLSSVLLELKHVYFQYQRDAKLVLADLNLSMQQQEWLAIVGGNGAGKTTLLQAAAGLLTPQKGTVTWQGKKLKKLPERERYQVIGYVAQNPKLYFVHDSVEQELRHVMQRFPERITEQDVQHMIARLRIASILQKHPYDCSGGEQQKVALAGVLLTKPQILLLDEPTKGLDPLSKLEFAQILEGFRQEGVAILMVTHDIEFAAAYATRCAMLFHGEITAEGTPREFFQGNYFYTTVIQRLFQNILPTAVTYEEVLAHWRGVVS</sequence>
<dbReference type="SUPFAM" id="SSF52540">
    <property type="entry name" value="P-loop containing nucleoside triphosphate hydrolases"/>
    <property type="match status" value="2"/>
</dbReference>
<dbReference type="PROSITE" id="PS50893">
    <property type="entry name" value="ABC_TRANSPORTER_2"/>
    <property type="match status" value="2"/>
</dbReference>
<dbReference type="PANTHER" id="PTHR43553">
    <property type="entry name" value="HEAVY METAL TRANSPORTER"/>
    <property type="match status" value="1"/>
</dbReference>
<keyword evidence="5" id="KW-0547">Nucleotide-binding</keyword>
<accession>A0ABY4CSH9</accession>
<name>A0ABY4CSH9_9BACL</name>
<reference evidence="10" key="1">
    <citation type="submission" date="2021-12" db="EMBL/GenBank/DDBJ databases">
        <title>Alicyclobacillaceae gen. nov., sp. nov., isolated from chalcocite enrichment system.</title>
        <authorList>
            <person name="Jiang Z."/>
        </authorList>
    </citation>
    <scope>NUCLEOTIDE SEQUENCE</scope>
    <source>
        <strain evidence="10">MYW30-H2</strain>
    </source>
</reference>
<evidence type="ECO:0000256" key="4">
    <source>
        <dbReference type="ARBA" id="ARBA00022475"/>
    </source>
</evidence>
<keyword evidence="3" id="KW-0813">Transport</keyword>
<evidence type="ECO:0000259" key="9">
    <source>
        <dbReference type="PROSITE" id="PS50893"/>
    </source>
</evidence>
<evidence type="ECO:0000313" key="10">
    <source>
        <dbReference type="EMBL" id="UOF92596.1"/>
    </source>
</evidence>
<dbReference type="InterPro" id="IPR050095">
    <property type="entry name" value="ECF_ABC_transporter_ATP-bd"/>
</dbReference>
<dbReference type="InterPro" id="IPR003439">
    <property type="entry name" value="ABC_transporter-like_ATP-bd"/>
</dbReference>
<dbReference type="InterPro" id="IPR017871">
    <property type="entry name" value="ABC_transporter-like_CS"/>
</dbReference>
<dbReference type="InterPro" id="IPR003593">
    <property type="entry name" value="AAA+_ATPase"/>
</dbReference>
<evidence type="ECO:0000256" key="2">
    <source>
        <dbReference type="ARBA" id="ARBA00005417"/>
    </source>
</evidence>
<gene>
    <name evidence="10" type="ORF">LSG31_10800</name>
</gene>
<dbReference type="RefSeq" id="WP_347439264.1">
    <property type="nucleotide sequence ID" value="NZ_CP089291.1"/>
</dbReference>
<dbReference type="Pfam" id="PF00005">
    <property type="entry name" value="ABC_tran"/>
    <property type="match status" value="2"/>
</dbReference>
<dbReference type="SMART" id="SM00382">
    <property type="entry name" value="AAA"/>
    <property type="match status" value="2"/>
</dbReference>
<keyword evidence="6" id="KW-0067">ATP-binding</keyword>
<keyword evidence="11" id="KW-1185">Reference proteome</keyword>
<keyword evidence="4" id="KW-1003">Cell membrane</keyword>
<evidence type="ECO:0000256" key="6">
    <source>
        <dbReference type="ARBA" id="ARBA00022840"/>
    </source>
</evidence>
<evidence type="ECO:0000256" key="5">
    <source>
        <dbReference type="ARBA" id="ARBA00022741"/>
    </source>
</evidence>
<dbReference type="CDD" id="cd03225">
    <property type="entry name" value="ABC_cobalt_CbiO_domain1"/>
    <property type="match status" value="2"/>
</dbReference>
<dbReference type="PROSITE" id="PS00211">
    <property type="entry name" value="ABC_TRANSPORTER_1"/>
    <property type="match status" value="2"/>
</dbReference>